<dbReference type="OrthoDB" id="2704159at2"/>
<sequence>MEKDSYKENTESSNNQGNPDTVTVAESQADSAKKENKINFDFGKSVNETKGILKDAILRPHSVVKSNHTISIETSAIILLLLSLIIGICGFLFYKFGFDGLLSMFRDIGIMFLITSTLSWILTFAIGYASIYFFLAYLGNRKMSHRELLTKYVIVNIPFTLVFALVILFFGFLLVDLFVITYVFSLMLYGVIHIYLFLVHMDKPKFDLYWLMAGYLLLLTVLSYQLTGIDFASF</sequence>
<feature type="transmembrane region" description="Helical" evidence="2">
    <location>
        <begin position="108"/>
        <end position="137"/>
    </location>
</feature>
<keyword evidence="4" id="KW-1185">Reference proteome</keyword>
<dbReference type="EMBL" id="NPMS01000002">
    <property type="protein sequence ID" value="OZU89390.1"/>
    <property type="molecule type" value="Genomic_DNA"/>
</dbReference>
<dbReference type="Proteomes" id="UP000216498">
    <property type="component" value="Unassembled WGS sequence"/>
</dbReference>
<evidence type="ECO:0000256" key="2">
    <source>
        <dbReference type="SAM" id="Phobius"/>
    </source>
</evidence>
<dbReference type="AlphaFoldDB" id="A0A265NBG8"/>
<comment type="caution">
    <text evidence="3">The sequence shown here is derived from an EMBL/GenBank/DDBJ whole genome shotgun (WGS) entry which is preliminary data.</text>
</comment>
<proteinExistence type="predicted"/>
<evidence type="ECO:0000313" key="3">
    <source>
        <dbReference type="EMBL" id="OZU89390.1"/>
    </source>
</evidence>
<feature type="compositionally biased region" description="Basic and acidic residues" evidence="1">
    <location>
        <begin position="1"/>
        <end position="10"/>
    </location>
</feature>
<feature type="transmembrane region" description="Helical" evidence="2">
    <location>
        <begin position="179"/>
        <end position="199"/>
    </location>
</feature>
<protein>
    <recommendedName>
        <fullName evidence="5">Yip1 domain-containing protein</fullName>
    </recommendedName>
</protein>
<name>A0A265NBG8_9BACI</name>
<accession>A0A265NBG8</accession>
<feature type="transmembrane region" description="Helical" evidence="2">
    <location>
        <begin position="76"/>
        <end position="96"/>
    </location>
</feature>
<feature type="transmembrane region" description="Helical" evidence="2">
    <location>
        <begin position="208"/>
        <end position="226"/>
    </location>
</feature>
<reference evidence="3 4" key="1">
    <citation type="submission" date="2017-08" db="EMBL/GenBank/DDBJ databases">
        <title>Virgibacillus indicus sp. nov. and Virgibacillus profoundi sp. nov, two moderately halophilic bacteria isolated from marine sediment by using the Microfluidic Streak Plate.</title>
        <authorList>
            <person name="Xu B."/>
            <person name="Hu B."/>
            <person name="Wang J."/>
            <person name="Zhu Y."/>
            <person name="Huang L."/>
            <person name="Du W."/>
            <person name="Huang Y."/>
        </authorList>
    </citation>
    <scope>NUCLEOTIDE SEQUENCE [LARGE SCALE GENOMIC DNA]</scope>
    <source>
        <strain evidence="3 4">IO3-P2-C2</strain>
    </source>
</reference>
<keyword evidence="2" id="KW-1133">Transmembrane helix</keyword>
<feature type="region of interest" description="Disordered" evidence="1">
    <location>
        <begin position="1"/>
        <end position="31"/>
    </location>
</feature>
<evidence type="ECO:0000256" key="1">
    <source>
        <dbReference type="SAM" id="MobiDB-lite"/>
    </source>
</evidence>
<evidence type="ECO:0008006" key="5">
    <source>
        <dbReference type="Google" id="ProtNLM"/>
    </source>
</evidence>
<feature type="compositionally biased region" description="Polar residues" evidence="1">
    <location>
        <begin position="11"/>
        <end position="30"/>
    </location>
</feature>
<gene>
    <name evidence="3" type="ORF">CIL03_06650</name>
</gene>
<feature type="transmembrane region" description="Helical" evidence="2">
    <location>
        <begin position="149"/>
        <end position="173"/>
    </location>
</feature>
<organism evidence="3 4">
    <name type="scientific">Virgibacillus indicus</name>
    <dbReference type="NCBI Taxonomy" id="2024554"/>
    <lineage>
        <taxon>Bacteria</taxon>
        <taxon>Bacillati</taxon>
        <taxon>Bacillota</taxon>
        <taxon>Bacilli</taxon>
        <taxon>Bacillales</taxon>
        <taxon>Bacillaceae</taxon>
        <taxon>Virgibacillus</taxon>
    </lineage>
</organism>
<dbReference type="RefSeq" id="WP_094884883.1">
    <property type="nucleotide sequence ID" value="NZ_NPMS01000002.1"/>
</dbReference>
<keyword evidence="2" id="KW-0812">Transmembrane</keyword>
<evidence type="ECO:0000313" key="4">
    <source>
        <dbReference type="Proteomes" id="UP000216498"/>
    </source>
</evidence>
<keyword evidence="2" id="KW-0472">Membrane</keyword>